<dbReference type="PANTHER" id="PTHR48106">
    <property type="entry name" value="QUINONE OXIDOREDUCTASE PIG3-RELATED"/>
    <property type="match status" value="1"/>
</dbReference>
<gene>
    <name evidence="4" type="ORF">SAMN04488557_0991</name>
</gene>
<protein>
    <submittedName>
        <fullName evidence="4">NADPH2:quinone reductase</fullName>
    </submittedName>
</protein>
<dbReference type="GO" id="GO:0070402">
    <property type="term" value="F:NADPH binding"/>
    <property type="evidence" value="ECO:0007669"/>
    <property type="project" value="TreeGrafter"/>
</dbReference>
<dbReference type="STRING" id="51670.SAMN04488557_0991"/>
<dbReference type="CDD" id="cd05286">
    <property type="entry name" value="QOR2"/>
    <property type="match status" value="1"/>
</dbReference>
<name>A0A1I7N161_9HYPH</name>
<dbReference type="InterPro" id="IPR036291">
    <property type="entry name" value="NAD(P)-bd_dom_sf"/>
</dbReference>
<evidence type="ECO:0000313" key="4">
    <source>
        <dbReference type="EMBL" id="SFV28390.1"/>
    </source>
</evidence>
<dbReference type="GO" id="GO:0003960">
    <property type="term" value="F:quinone reductase (NADPH) activity"/>
    <property type="evidence" value="ECO:0007669"/>
    <property type="project" value="InterPro"/>
</dbReference>
<evidence type="ECO:0000313" key="5">
    <source>
        <dbReference type="Proteomes" id="UP000199423"/>
    </source>
</evidence>
<dbReference type="InterPro" id="IPR013154">
    <property type="entry name" value="ADH-like_N"/>
</dbReference>
<dbReference type="InterPro" id="IPR013149">
    <property type="entry name" value="ADH-like_C"/>
</dbReference>
<dbReference type="GO" id="GO:0005829">
    <property type="term" value="C:cytosol"/>
    <property type="evidence" value="ECO:0007669"/>
    <property type="project" value="TreeGrafter"/>
</dbReference>
<dbReference type="PANTHER" id="PTHR48106:SF13">
    <property type="entry name" value="QUINONE OXIDOREDUCTASE-RELATED"/>
    <property type="match status" value="1"/>
</dbReference>
<dbReference type="Gene3D" id="3.40.50.720">
    <property type="entry name" value="NAD(P)-binding Rossmann-like Domain"/>
    <property type="match status" value="1"/>
</dbReference>
<evidence type="ECO:0000256" key="1">
    <source>
        <dbReference type="ARBA" id="ARBA00022857"/>
    </source>
</evidence>
<dbReference type="EMBL" id="FPCH01000001">
    <property type="protein sequence ID" value="SFV28390.1"/>
    <property type="molecule type" value="Genomic_DNA"/>
</dbReference>
<dbReference type="GO" id="GO:0035925">
    <property type="term" value="F:mRNA 3'-UTR AU-rich region binding"/>
    <property type="evidence" value="ECO:0007669"/>
    <property type="project" value="TreeGrafter"/>
</dbReference>
<keyword evidence="2" id="KW-0560">Oxidoreductase</keyword>
<dbReference type="FunFam" id="3.40.50.720:FF:000053">
    <property type="entry name" value="Quinone oxidoreductase 1"/>
    <property type="match status" value="1"/>
</dbReference>
<dbReference type="Pfam" id="PF08240">
    <property type="entry name" value="ADH_N"/>
    <property type="match status" value="1"/>
</dbReference>
<keyword evidence="5" id="KW-1185">Reference proteome</keyword>
<proteinExistence type="predicted"/>
<dbReference type="RefSeq" id="WP_092864926.1">
    <property type="nucleotide sequence ID" value="NZ_FPCH01000001.1"/>
</dbReference>
<dbReference type="Proteomes" id="UP000199423">
    <property type="component" value="Unassembled WGS sequence"/>
</dbReference>
<dbReference type="NCBIfam" id="NF008024">
    <property type="entry name" value="PRK10754.1"/>
    <property type="match status" value="1"/>
</dbReference>
<dbReference type="SUPFAM" id="SSF51735">
    <property type="entry name" value="NAD(P)-binding Rossmann-fold domains"/>
    <property type="match status" value="1"/>
</dbReference>
<evidence type="ECO:0000259" key="3">
    <source>
        <dbReference type="SMART" id="SM00829"/>
    </source>
</evidence>
<dbReference type="InterPro" id="IPR047618">
    <property type="entry name" value="QOR-like"/>
</dbReference>
<dbReference type="SMART" id="SM00829">
    <property type="entry name" value="PKS_ER"/>
    <property type="match status" value="1"/>
</dbReference>
<dbReference type="OrthoDB" id="9805883at2"/>
<organism evidence="4 5">
    <name type="scientific">Hyphomicrobium facile</name>
    <dbReference type="NCBI Taxonomy" id="51670"/>
    <lineage>
        <taxon>Bacteria</taxon>
        <taxon>Pseudomonadati</taxon>
        <taxon>Pseudomonadota</taxon>
        <taxon>Alphaproteobacteria</taxon>
        <taxon>Hyphomicrobiales</taxon>
        <taxon>Hyphomicrobiaceae</taxon>
        <taxon>Hyphomicrobium</taxon>
    </lineage>
</organism>
<evidence type="ECO:0000256" key="2">
    <source>
        <dbReference type="ARBA" id="ARBA00023002"/>
    </source>
</evidence>
<dbReference type="Pfam" id="PF00107">
    <property type="entry name" value="ADH_zinc_N"/>
    <property type="match status" value="1"/>
</dbReference>
<dbReference type="Gene3D" id="3.90.180.10">
    <property type="entry name" value="Medium-chain alcohol dehydrogenases, catalytic domain"/>
    <property type="match status" value="1"/>
</dbReference>
<dbReference type="InterPro" id="IPR020843">
    <property type="entry name" value="ER"/>
</dbReference>
<reference evidence="5" key="1">
    <citation type="submission" date="2016-10" db="EMBL/GenBank/DDBJ databases">
        <authorList>
            <person name="Varghese N."/>
            <person name="Submissions S."/>
        </authorList>
    </citation>
    <scope>NUCLEOTIDE SEQUENCE [LARGE SCALE GENOMIC DNA]</scope>
    <source>
        <strain evidence="5">DSM 1565</strain>
    </source>
</reference>
<keyword evidence="1" id="KW-0521">NADP</keyword>
<sequence length="322" mass="34594">MPFAVRVHATGGPEALVYEDVPVADPSPGEVLLRQRAIGVNFIDVYHRNGLYKLESLPAIIGSEGAGDVIAVGPGVSRFKVGDRAAYAGSIGGYAEVRAVRAERLVKLPDGIDYDTAAAMLLQGMTVRYLLRETYRVGPETTMLLHAAAGGVGLIACQWAHALGATIIGTVSSDEKAELAMENGCTYTINTKRDDFVSGVREYTNGNGCDVVYDSVGKDTFPQSLDCLKPRGLWVSFGNSSGPVPPFPLTALKGSLFATRPTLLAYTATPRDLEDNAAELFQMVLSKQIRITINHRYPLSRAADAHRDLEARRTTGSIILIP</sequence>
<dbReference type="AlphaFoldDB" id="A0A1I7N161"/>
<dbReference type="InterPro" id="IPR011032">
    <property type="entry name" value="GroES-like_sf"/>
</dbReference>
<dbReference type="SUPFAM" id="SSF50129">
    <property type="entry name" value="GroES-like"/>
    <property type="match status" value="1"/>
</dbReference>
<accession>A0A1I7N161</accession>
<feature type="domain" description="Enoyl reductase (ER)" evidence="3">
    <location>
        <begin position="11"/>
        <end position="320"/>
    </location>
</feature>